<name>A0AAV3ZMG1_9GAST</name>
<dbReference type="GO" id="GO:0000307">
    <property type="term" value="C:cyclin-dependent protein kinase holoenzyme complex"/>
    <property type="evidence" value="ECO:0007669"/>
    <property type="project" value="TreeGrafter"/>
</dbReference>
<feature type="domain" description="Protein kinase" evidence="12">
    <location>
        <begin position="123"/>
        <end position="360"/>
    </location>
</feature>
<dbReference type="GO" id="GO:0010468">
    <property type="term" value="P:regulation of gene expression"/>
    <property type="evidence" value="ECO:0007669"/>
    <property type="project" value="TreeGrafter"/>
</dbReference>
<evidence type="ECO:0000313" key="13">
    <source>
        <dbReference type="EMBL" id="GFO00311.1"/>
    </source>
</evidence>
<dbReference type="GO" id="GO:0007165">
    <property type="term" value="P:signal transduction"/>
    <property type="evidence" value="ECO:0007669"/>
    <property type="project" value="TreeGrafter"/>
</dbReference>
<sequence>MKASDSPGSYPKMPSPQQQQQLTAASTPHPLQQQAQVLHPLKQQQQPQVLQPSRQQQQPLPHQQHFQQHAHHQQPSPHHQQPQQSQSKCHASQQPQQHHHHHHHQQQQQQHQRAQKEVHERHYEFLAHVGSGAYGQVFKARDPTRENVVVAIKQIRIRRSGRSHETGMPMAAIREISLLKQLEKREHPNIVQLLDVHHQDISDRDICLSLVFEFIDQDLNTYLERCPPPGLGPDRIRVALYFTVLECLPNLINICTTLLLLRPGSFSFPPASVPGSGVALHVPLSQARARSALVVVNLWRRRDSRLGLRNRQTTSSALKKVGFLLAPIEFDPIRHSNDFQTAACLPARPPLASGDKVQCS</sequence>
<dbReference type="GO" id="GO:0030332">
    <property type="term" value="F:cyclin binding"/>
    <property type="evidence" value="ECO:0007669"/>
    <property type="project" value="TreeGrafter"/>
</dbReference>
<dbReference type="PANTHER" id="PTHR24056">
    <property type="entry name" value="CELL DIVISION PROTEIN KINASE"/>
    <property type="match status" value="1"/>
</dbReference>
<feature type="compositionally biased region" description="Low complexity" evidence="11">
    <location>
        <begin position="32"/>
        <end position="87"/>
    </location>
</feature>
<dbReference type="AlphaFoldDB" id="A0AAV3ZMG1"/>
<accession>A0AAV3ZMG1</accession>
<evidence type="ECO:0000256" key="6">
    <source>
        <dbReference type="ARBA" id="ARBA00022777"/>
    </source>
</evidence>
<dbReference type="GO" id="GO:0000082">
    <property type="term" value="P:G1/S transition of mitotic cell cycle"/>
    <property type="evidence" value="ECO:0007669"/>
    <property type="project" value="TreeGrafter"/>
</dbReference>
<dbReference type="PROSITE" id="PS00107">
    <property type="entry name" value="PROTEIN_KINASE_ATP"/>
    <property type="match status" value="1"/>
</dbReference>
<comment type="catalytic activity">
    <reaction evidence="8">
        <text>L-threonyl-[protein] + ATP = O-phospho-L-threonyl-[protein] + ADP + H(+)</text>
        <dbReference type="Rhea" id="RHEA:46608"/>
        <dbReference type="Rhea" id="RHEA-COMP:11060"/>
        <dbReference type="Rhea" id="RHEA-COMP:11605"/>
        <dbReference type="ChEBI" id="CHEBI:15378"/>
        <dbReference type="ChEBI" id="CHEBI:30013"/>
        <dbReference type="ChEBI" id="CHEBI:30616"/>
        <dbReference type="ChEBI" id="CHEBI:61977"/>
        <dbReference type="ChEBI" id="CHEBI:456216"/>
        <dbReference type="EC" id="2.7.11.22"/>
    </reaction>
</comment>
<evidence type="ECO:0000256" key="7">
    <source>
        <dbReference type="ARBA" id="ARBA00022840"/>
    </source>
</evidence>
<evidence type="ECO:0000256" key="2">
    <source>
        <dbReference type="ARBA" id="ARBA00012425"/>
    </source>
</evidence>
<dbReference type="FunFam" id="3.30.200.20:FF:000124">
    <property type="entry name" value="Cyclin-dependent kinase 4"/>
    <property type="match status" value="1"/>
</dbReference>
<dbReference type="Proteomes" id="UP000735302">
    <property type="component" value="Unassembled WGS sequence"/>
</dbReference>
<evidence type="ECO:0000256" key="11">
    <source>
        <dbReference type="SAM" id="MobiDB-lite"/>
    </source>
</evidence>
<dbReference type="InterPro" id="IPR000719">
    <property type="entry name" value="Prot_kinase_dom"/>
</dbReference>
<feature type="compositionally biased region" description="Polar residues" evidence="11">
    <location>
        <begin position="15"/>
        <end position="31"/>
    </location>
</feature>
<dbReference type="SUPFAM" id="SSF56112">
    <property type="entry name" value="Protein kinase-like (PK-like)"/>
    <property type="match status" value="1"/>
</dbReference>
<dbReference type="EMBL" id="BLXT01003068">
    <property type="protein sequence ID" value="GFO00311.1"/>
    <property type="molecule type" value="Genomic_DNA"/>
</dbReference>
<keyword evidence="14" id="KW-1185">Reference proteome</keyword>
<keyword evidence="3" id="KW-0723">Serine/threonine-protein kinase</keyword>
<organism evidence="13 14">
    <name type="scientific">Plakobranchus ocellatus</name>
    <dbReference type="NCBI Taxonomy" id="259542"/>
    <lineage>
        <taxon>Eukaryota</taxon>
        <taxon>Metazoa</taxon>
        <taxon>Spiralia</taxon>
        <taxon>Lophotrochozoa</taxon>
        <taxon>Mollusca</taxon>
        <taxon>Gastropoda</taxon>
        <taxon>Heterobranchia</taxon>
        <taxon>Euthyneura</taxon>
        <taxon>Panpulmonata</taxon>
        <taxon>Sacoglossa</taxon>
        <taxon>Placobranchoidea</taxon>
        <taxon>Plakobranchidae</taxon>
        <taxon>Plakobranchus</taxon>
    </lineage>
</organism>
<evidence type="ECO:0000256" key="10">
    <source>
        <dbReference type="PROSITE-ProRule" id="PRU10141"/>
    </source>
</evidence>
<reference evidence="13 14" key="1">
    <citation type="journal article" date="2021" name="Elife">
        <title>Chloroplast acquisition without the gene transfer in kleptoplastic sea slugs, Plakobranchus ocellatus.</title>
        <authorList>
            <person name="Maeda T."/>
            <person name="Takahashi S."/>
            <person name="Yoshida T."/>
            <person name="Shimamura S."/>
            <person name="Takaki Y."/>
            <person name="Nagai Y."/>
            <person name="Toyoda A."/>
            <person name="Suzuki Y."/>
            <person name="Arimoto A."/>
            <person name="Ishii H."/>
            <person name="Satoh N."/>
            <person name="Nishiyama T."/>
            <person name="Hasebe M."/>
            <person name="Maruyama T."/>
            <person name="Minagawa J."/>
            <person name="Obokata J."/>
            <person name="Shigenobu S."/>
        </authorList>
    </citation>
    <scope>NUCLEOTIDE SEQUENCE [LARGE SCALE GENOMIC DNA]</scope>
</reference>
<evidence type="ECO:0000256" key="3">
    <source>
        <dbReference type="ARBA" id="ARBA00022527"/>
    </source>
</evidence>
<comment type="catalytic activity">
    <reaction evidence="9">
        <text>L-seryl-[protein] + ATP = O-phospho-L-seryl-[protein] + ADP + H(+)</text>
        <dbReference type="Rhea" id="RHEA:17989"/>
        <dbReference type="Rhea" id="RHEA-COMP:9863"/>
        <dbReference type="Rhea" id="RHEA-COMP:11604"/>
        <dbReference type="ChEBI" id="CHEBI:15378"/>
        <dbReference type="ChEBI" id="CHEBI:29999"/>
        <dbReference type="ChEBI" id="CHEBI:30616"/>
        <dbReference type="ChEBI" id="CHEBI:83421"/>
        <dbReference type="ChEBI" id="CHEBI:456216"/>
        <dbReference type="EC" id="2.7.11.22"/>
    </reaction>
</comment>
<gene>
    <name evidence="13" type="ORF">PoB_002681600</name>
</gene>
<keyword evidence="6 13" id="KW-0418">Kinase</keyword>
<dbReference type="SMART" id="SM00220">
    <property type="entry name" value="S_TKc"/>
    <property type="match status" value="1"/>
</dbReference>
<evidence type="ECO:0000256" key="8">
    <source>
        <dbReference type="ARBA" id="ARBA00047811"/>
    </source>
</evidence>
<evidence type="ECO:0000256" key="4">
    <source>
        <dbReference type="ARBA" id="ARBA00022679"/>
    </source>
</evidence>
<comment type="similarity">
    <text evidence="1">Belongs to the protein kinase superfamily. CMGC Ser/Thr protein kinase family. CDC2/CDKX subfamily.</text>
</comment>
<proteinExistence type="inferred from homology"/>
<dbReference type="GO" id="GO:0005634">
    <property type="term" value="C:nucleus"/>
    <property type="evidence" value="ECO:0007669"/>
    <property type="project" value="TreeGrafter"/>
</dbReference>
<dbReference type="GO" id="GO:0005737">
    <property type="term" value="C:cytoplasm"/>
    <property type="evidence" value="ECO:0007669"/>
    <property type="project" value="TreeGrafter"/>
</dbReference>
<evidence type="ECO:0000313" key="14">
    <source>
        <dbReference type="Proteomes" id="UP000735302"/>
    </source>
</evidence>
<keyword evidence="7 10" id="KW-0067">ATP-binding</keyword>
<evidence type="ECO:0000256" key="5">
    <source>
        <dbReference type="ARBA" id="ARBA00022741"/>
    </source>
</evidence>
<comment type="caution">
    <text evidence="13">The sequence shown here is derived from an EMBL/GenBank/DDBJ whole genome shotgun (WGS) entry which is preliminary data.</text>
</comment>
<keyword evidence="5 10" id="KW-0547">Nucleotide-binding</keyword>
<evidence type="ECO:0000259" key="12">
    <source>
        <dbReference type="PROSITE" id="PS50011"/>
    </source>
</evidence>
<evidence type="ECO:0000256" key="9">
    <source>
        <dbReference type="ARBA" id="ARBA00048367"/>
    </source>
</evidence>
<feature type="region of interest" description="Disordered" evidence="11">
    <location>
        <begin position="1"/>
        <end position="119"/>
    </location>
</feature>
<dbReference type="InterPro" id="IPR050108">
    <property type="entry name" value="CDK"/>
</dbReference>
<dbReference type="GO" id="GO:0004693">
    <property type="term" value="F:cyclin-dependent protein serine/threonine kinase activity"/>
    <property type="evidence" value="ECO:0007669"/>
    <property type="project" value="UniProtKB-EC"/>
</dbReference>
<dbReference type="InterPro" id="IPR017441">
    <property type="entry name" value="Protein_kinase_ATP_BS"/>
</dbReference>
<dbReference type="InterPro" id="IPR011009">
    <property type="entry name" value="Kinase-like_dom_sf"/>
</dbReference>
<dbReference type="PROSITE" id="PS50011">
    <property type="entry name" value="PROTEIN_KINASE_DOM"/>
    <property type="match status" value="1"/>
</dbReference>
<feature type="binding site" evidence="10">
    <location>
        <position position="153"/>
    </location>
    <ligand>
        <name>ATP</name>
        <dbReference type="ChEBI" id="CHEBI:30616"/>
    </ligand>
</feature>
<dbReference type="Pfam" id="PF00069">
    <property type="entry name" value="Pkinase"/>
    <property type="match status" value="1"/>
</dbReference>
<evidence type="ECO:0000256" key="1">
    <source>
        <dbReference type="ARBA" id="ARBA00006485"/>
    </source>
</evidence>
<dbReference type="Gene3D" id="3.30.200.20">
    <property type="entry name" value="Phosphorylase Kinase, domain 1"/>
    <property type="match status" value="1"/>
</dbReference>
<dbReference type="GO" id="GO:0005524">
    <property type="term" value="F:ATP binding"/>
    <property type="evidence" value="ECO:0007669"/>
    <property type="project" value="UniProtKB-UniRule"/>
</dbReference>
<keyword evidence="4" id="KW-0808">Transferase</keyword>
<dbReference type="GO" id="GO:0010389">
    <property type="term" value="P:regulation of G2/M transition of mitotic cell cycle"/>
    <property type="evidence" value="ECO:0007669"/>
    <property type="project" value="TreeGrafter"/>
</dbReference>
<dbReference type="PANTHER" id="PTHR24056:SF472">
    <property type="entry name" value="CYCLIN-DEPENDENT KINASE 4, ISOFORM A"/>
    <property type="match status" value="1"/>
</dbReference>
<protein>
    <recommendedName>
        <fullName evidence="2">cyclin-dependent kinase</fullName>
        <ecNumber evidence="2">2.7.11.22</ecNumber>
    </recommendedName>
</protein>
<dbReference type="EC" id="2.7.11.22" evidence="2"/>